<gene>
    <name evidence="10" type="ORF">ACO22_06361</name>
</gene>
<evidence type="ECO:0000256" key="5">
    <source>
        <dbReference type="ARBA" id="ARBA00022723"/>
    </source>
</evidence>
<accession>A0A1D2J7S4</accession>
<protein>
    <submittedName>
        <fullName evidence="10">Uncharacterized protein</fullName>
    </submittedName>
</protein>
<dbReference type="SUPFAM" id="SSF101821">
    <property type="entry name" value="Aminopeptidase/glucanase lid domain"/>
    <property type="match status" value="1"/>
</dbReference>
<evidence type="ECO:0000256" key="8">
    <source>
        <dbReference type="ARBA" id="ARBA00023049"/>
    </source>
</evidence>
<keyword evidence="5" id="KW-0479">Metal-binding</keyword>
<dbReference type="VEuPathDB" id="FungiDB:PADG_07461"/>
<evidence type="ECO:0000256" key="3">
    <source>
        <dbReference type="ARBA" id="ARBA00022438"/>
    </source>
</evidence>
<dbReference type="VEuPathDB" id="FungiDB:PABG_11867"/>
<dbReference type="CDD" id="cd11577">
    <property type="entry name" value="GH71"/>
    <property type="match status" value="1"/>
</dbReference>
<dbReference type="Gene3D" id="3.20.20.80">
    <property type="entry name" value="Glycosidases"/>
    <property type="match status" value="1"/>
</dbReference>
<evidence type="ECO:0000256" key="7">
    <source>
        <dbReference type="ARBA" id="ARBA00022833"/>
    </source>
</evidence>
<evidence type="ECO:0000256" key="4">
    <source>
        <dbReference type="ARBA" id="ARBA00022670"/>
    </source>
</evidence>
<dbReference type="PANTHER" id="PTHR28570:SF4">
    <property type="entry name" value="VACUOLAR AMINOPEPTIDASE 1"/>
    <property type="match status" value="1"/>
</dbReference>
<comment type="similarity">
    <text evidence="2">Belongs to the peptidase M18 family.</text>
</comment>
<evidence type="ECO:0000256" key="6">
    <source>
        <dbReference type="ARBA" id="ARBA00022801"/>
    </source>
</evidence>
<dbReference type="GO" id="GO:0051118">
    <property type="term" value="F:glucan endo-1,3-alpha-glucosidase activity"/>
    <property type="evidence" value="ECO:0007669"/>
    <property type="project" value="InterPro"/>
</dbReference>
<dbReference type="VEuPathDB" id="FungiDB:PABG_11868"/>
<dbReference type="CDD" id="cd05658">
    <property type="entry name" value="M18_DAP"/>
    <property type="match status" value="1"/>
</dbReference>
<dbReference type="PANTHER" id="PTHR28570">
    <property type="entry name" value="ASPARTYL AMINOPEPTIDASE"/>
    <property type="match status" value="1"/>
</dbReference>
<organism evidence="10 11">
    <name type="scientific">Paracoccidioides brasiliensis</name>
    <dbReference type="NCBI Taxonomy" id="121759"/>
    <lineage>
        <taxon>Eukaryota</taxon>
        <taxon>Fungi</taxon>
        <taxon>Dikarya</taxon>
        <taxon>Ascomycota</taxon>
        <taxon>Pezizomycotina</taxon>
        <taxon>Eurotiomycetes</taxon>
        <taxon>Eurotiomycetidae</taxon>
        <taxon>Onygenales</taxon>
        <taxon>Ajellomycetaceae</taxon>
        <taxon>Paracoccidioides</taxon>
    </lineage>
</organism>
<dbReference type="FunFam" id="2.30.250.10:FF:000001">
    <property type="entry name" value="Aspartyl aminopeptidase 1"/>
    <property type="match status" value="1"/>
</dbReference>
<comment type="cofactor">
    <cofactor evidence="1">
        <name>Zn(2+)</name>
        <dbReference type="ChEBI" id="CHEBI:29105"/>
    </cofactor>
</comment>
<dbReference type="GO" id="GO:0070006">
    <property type="term" value="F:metalloaminopeptidase activity"/>
    <property type="evidence" value="ECO:0007669"/>
    <property type="project" value="TreeGrafter"/>
</dbReference>
<dbReference type="VEuPathDB" id="FungiDB:PADG_07460"/>
<dbReference type="Pfam" id="PF03659">
    <property type="entry name" value="Glyco_hydro_71"/>
    <property type="match status" value="1"/>
</dbReference>
<evidence type="ECO:0000256" key="1">
    <source>
        <dbReference type="ARBA" id="ARBA00001947"/>
    </source>
</evidence>
<evidence type="ECO:0000256" key="9">
    <source>
        <dbReference type="SAM" id="MobiDB-lite"/>
    </source>
</evidence>
<evidence type="ECO:0000256" key="2">
    <source>
        <dbReference type="ARBA" id="ARBA00008290"/>
    </source>
</evidence>
<keyword evidence="7" id="KW-0862">Zinc</keyword>
<keyword evidence="4" id="KW-0645">Protease</keyword>
<dbReference type="InterPro" id="IPR005197">
    <property type="entry name" value="Glyco_hydro_71"/>
</dbReference>
<dbReference type="Gene3D" id="3.40.630.10">
    <property type="entry name" value="Zn peptidases"/>
    <property type="match status" value="1"/>
</dbReference>
<proteinExistence type="inferred from homology"/>
<dbReference type="Gene3D" id="2.30.250.10">
    <property type="entry name" value="Aminopeptidase i, Domain 2"/>
    <property type="match status" value="1"/>
</dbReference>
<dbReference type="PRINTS" id="PR00932">
    <property type="entry name" value="AMINO1PTASE"/>
</dbReference>
<dbReference type="SUPFAM" id="SSF53187">
    <property type="entry name" value="Zn-dependent exopeptidases"/>
    <property type="match status" value="1"/>
</dbReference>
<reference evidence="10 11" key="1">
    <citation type="submission" date="2016-06" db="EMBL/GenBank/DDBJ databases">
        <authorList>
            <person name="Kjaerup R.B."/>
            <person name="Dalgaard T.S."/>
            <person name="Juul-Madsen H.R."/>
        </authorList>
    </citation>
    <scope>NUCLEOTIDE SEQUENCE [LARGE SCALE GENOMIC DNA]</scope>
    <source>
        <strain evidence="10 11">Pb300</strain>
    </source>
</reference>
<dbReference type="GO" id="GO:0000324">
    <property type="term" value="C:fungal-type vacuole"/>
    <property type="evidence" value="ECO:0007669"/>
    <property type="project" value="TreeGrafter"/>
</dbReference>
<dbReference type="GO" id="GO:0008270">
    <property type="term" value="F:zinc ion binding"/>
    <property type="evidence" value="ECO:0007669"/>
    <property type="project" value="InterPro"/>
</dbReference>
<evidence type="ECO:0000313" key="11">
    <source>
        <dbReference type="Proteomes" id="UP000242814"/>
    </source>
</evidence>
<comment type="caution">
    <text evidence="10">The sequence shown here is derived from an EMBL/GenBank/DDBJ whole genome shotgun (WGS) entry which is preliminary data.</text>
</comment>
<name>A0A1D2J7S4_PARBR</name>
<dbReference type="NCBIfam" id="NF002759">
    <property type="entry name" value="PRK02813.1"/>
    <property type="match status" value="1"/>
</dbReference>
<feature type="region of interest" description="Disordered" evidence="9">
    <location>
        <begin position="472"/>
        <end position="501"/>
    </location>
</feature>
<dbReference type="EMBL" id="LZYO01000338">
    <property type="protein sequence ID" value="ODH16400.1"/>
    <property type="molecule type" value="Genomic_DNA"/>
</dbReference>
<dbReference type="GO" id="GO:0006508">
    <property type="term" value="P:proteolysis"/>
    <property type="evidence" value="ECO:0007669"/>
    <property type="project" value="UniProtKB-KW"/>
</dbReference>
<dbReference type="Pfam" id="PF02127">
    <property type="entry name" value="Peptidase_M18"/>
    <property type="match status" value="1"/>
</dbReference>
<dbReference type="AlphaFoldDB" id="A0A1D2J7S4"/>
<sequence>MRLKYLFSMAATVAPVVTVEGKAVFAHFIVGNGAGMTSFDWKNDIEHAKAASIDGFVLNIGPQDSYTFDVLYKAYTVAAEVGNFALFLSFDYLTGGPWPIDRVIQLINSFQQLPAQFKHNNRPVVTTFEGVNNINDWISIKKSTGCFFMPTWTSLGPEGLHKVLDIIDGVSSWDAWPNGANSKSQEADDAYRKVLGHKPYMMPISAWFYTNLPQWGKNWLWRGDDLWFERWQQVITLQPEFVQLLTWNDYGESSYIGPIHLNGIPNGAAEYVVGKPHDGWRALLPYYIAAYKMYDGTRSQYKKQEKANSCKFVQRSKILCPVKKKSQEPADIITFWYRVNPGMAGSAGGTTGNDANHGQQTLNPTVVSEDKIFVSVYTKYPSIIYVQIGEWPEILVHVGSGLQHFNVRYGNFRGPVRISLWREGTMLVSTTGPEITDLCVNGKLTPHFTNMTRQFQSNLRVSMSSLRSQLPITQAEPHYQPQSTEETRRREDSPPSSISPESYAQPFCDFMTSNPTIFHAVASFCSQLEAHGFKALSERDVWSSTLKPGGKYFCTRNGSSLVAFTIGSDYKPGNGFAIVGGHADALCAKLKPVSKLQTKAGYVQLGVAPYAGSLSSTWWDRDLGIGGRVLVRDLDTGTIESKLVKLDWAIARIPSLAVHFGPQSRGPFNKETQMVPIIALDNSDLFENQETAVKEDIEIKQGTYAATQPPRLVKVIAEQLGVSDLSTIVNWELELFDIQPAQIGGLDKEFIFAGRIDDKLCCYSAQEALLASSDNMSTGVVKMVGMFDSEEIGSLLRQGARSNFMSSIIERIVETFSPSYGPNILSQTVANSFFLSSDVTHAVNPNFLNVYMEGHSPRLNVGVAVSADPNGHMATDSISAAILQRVAEKCGSALQIFQIRNDGVSGGTIGPMTSARIGMRAIDAGIVQLSMHSIRAMTGNMDPGLGVKLFKGFFDYFEEVDHEFRGC</sequence>
<keyword evidence="6" id="KW-0378">Hydrolase</keyword>
<dbReference type="InterPro" id="IPR001948">
    <property type="entry name" value="Peptidase_M18"/>
</dbReference>
<keyword evidence="8" id="KW-0482">Metalloprotease</keyword>
<keyword evidence="3" id="KW-0031">Aminopeptidase</keyword>
<evidence type="ECO:0000313" key="10">
    <source>
        <dbReference type="EMBL" id="ODH16400.1"/>
    </source>
</evidence>
<dbReference type="Proteomes" id="UP000242814">
    <property type="component" value="Unassembled WGS sequence"/>
</dbReference>
<dbReference type="InterPro" id="IPR023358">
    <property type="entry name" value="Peptidase_M18_dom2"/>
</dbReference>